<comment type="caution">
    <text evidence="1">The sequence shown here is derived from an EMBL/GenBank/DDBJ whole genome shotgun (WGS) entry which is preliminary data.</text>
</comment>
<evidence type="ECO:0000313" key="1">
    <source>
        <dbReference type="EMBL" id="OHA12671.1"/>
    </source>
</evidence>
<reference evidence="1 2" key="1">
    <citation type="journal article" date="2016" name="Nat. Commun.">
        <title>Thousands of microbial genomes shed light on interconnected biogeochemical processes in an aquifer system.</title>
        <authorList>
            <person name="Anantharaman K."/>
            <person name="Brown C.T."/>
            <person name="Hug L.A."/>
            <person name="Sharon I."/>
            <person name="Castelle C.J."/>
            <person name="Probst A.J."/>
            <person name="Thomas B.C."/>
            <person name="Singh A."/>
            <person name="Wilkins M.J."/>
            <person name="Karaoz U."/>
            <person name="Brodie E.L."/>
            <person name="Williams K.H."/>
            <person name="Hubbard S.S."/>
            <person name="Banfield J.F."/>
        </authorList>
    </citation>
    <scope>NUCLEOTIDE SEQUENCE [LARGE SCALE GENOMIC DNA]</scope>
</reference>
<dbReference type="AlphaFoldDB" id="A0A1G2LPD2"/>
<name>A0A1G2LPD2_9BACT</name>
<organism evidence="1 2">
    <name type="scientific">Candidatus Sungbacteria bacterium RIFCSPLOWO2_12_FULL_41_11</name>
    <dbReference type="NCBI Taxonomy" id="1802286"/>
    <lineage>
        <taxon>Bacteria</taxon>
        <taxon>Candidatus Sungiibacteriota</taxon>
    </lineage>
</organism>
<evidence type="ECO:0000313" key="2">
    <source>
        <dbReference type="Proteomes" id="UP000177171"/>
    </source>
</evidence>
<sequence length="70" mass="7880">METHTLTTKQLRKLVNAIGSGSDWPKHTDDLKVNYAVDCIVQDDGDVPPYDERLYVEEIEAFKALEAKTG</sequence>
<gene>
    <name evidence="1" type="ORF">A3G49_00145</name>
</gene>
<protein>
    <submittedName>
        <fullName evidence="1">Uncharacterized protein</fullName>
    </submittedName>
</protein>
<dbReference type="Proteomes" id="UP000177171">
    <property type="component" value="Unassembled WGS sequence"/>
</dbReference>
<dbReference type="EMBL" id="MHQY01000044">
    <property type="protein sequence ID" value="OHA12671.1"/>
    <property type="molecule type" value="Genomic_DNA"/>
</dbReference>
<accession>A0A1G2LPD2</accession>
<proteinExistence type="predicted"/>